<dbReference type="PANTHER" id="PTHR34385">
    <property type="entry name" value="D-ALANYL-D-ALANINE CARBOXYPEPTIDASE"/>
    <property type="match status" value="1"/>
</dbReference>
<dbReference type="InterPro" id="IPR052179">
    <property type="entry name" value="DD-CPase-like"/>
</dbReference>
<keyword evidence="2" id="KW-0121">Carboxypeptidase</keyword>
<dbReference type="InterPro" id="IPR003709">
    <property type="entry name" value="VanY-like_core_dom"/>
</dbReference>
<keyword evidence="4" id="KW-1185">Reference proteome</keyword>
<accession>A0A9X1BCN4</accession>
<dbReference type="Proteomes" id="UP000676511">
    <property type="component" value="Chromosome"/>
</dbReference>
<dbReference type="PANTHER" id="PTHR34385:SF1">
    <property type="entry name" value="PEPTIDOGLYCAN L-ALANYL-D-GLUTAMATE ENDOPEPTIDASE CWLK"/>
    <property type="match status" value="1"/>
</dbReference>
<dbReference type="Proteomes" id="UP001138780">
    <property type="component" value="Unassembled WGS sequence"/>
</dbReference>
<dbReference type="InterPro" id="IPR009045">
    <property type="entry name" value="Zn_M74/Hedgehog-like"/>
</dbReference>
<reference evidence="3 4" key="2">
    <citation type="submission" date="2021-03" db="EMBL/GenBank/DDBJ databases">
        <title>Human Oral Microbial Genomes.</title>
        <authorList>
            <person name="Johnston C.D."/>
            <person name="Chen T."/>
            <person name="Dewhirst F.E."/>
        </authorList>
    </citation>
    <scope>NUCLEOTIDE SEQUENCE [LARGE SCALE GENOMIC DNA]</scope>
    <source>
        <strain evidence="3 4">CCUG 66490</strain>
    </source>
</reference>
<protein>
    <submittedName>
        <fullName evidence="2">D-alanyl-D-alanine carboxypeptidase</fullName>
    </submittedName>
    <submittedName>
        <fullName evidence="3">M15 family metallopeptidase</fullName>
    </submittedName>
</protein>
<reference evidence="2" key="1">
    <citation type="submission" date="2016-12" db="EMBL/GenBank/DDBJ databases">
        <title>Draft genome of Streptococcus lactarius CCUG 66490T type strain.</title>
        <authorList>
            <person name="Salva-Serra F."/>
            <person name="Engstrom-Jakobsson H."/>
            <person name="Thorell K."/>
            <person name="Gomila M."/>
            <person name="Gonzales-Siles L."/>
            <person name="Busquets A."/>
            <person name="Jaen-Luchoro D."/>
            <person name="Karlsson R."/>
            <person name="Kristiansson E."/>
            <person name="Moore E."/>
        </authorList>
    </citation>
    <scope>NUCLEOTIDE SEQUENCE</scope>
    <source>
        <strain evidence="2">CCUG 66490</strain>
    </source>
</reference>
<dbReference type="EMBL" id="CP072329">
    <property type="protein sequence ID" value="QUB39241.1"/>
    <property type="molecule type" value="Genomic_DNA"/>
</dbReference>
<dbReference type="GO" id="GO:0006508">
    <property type="term" value="P:proteolysis"/>
    <property type="evidence" value="ECO:0007669"/>
    <property type="project" value="InterPro"/>
</dbReference>
<dbReference type="EMBL" id="MRXX01000011">
    <property type="protein sequence ID" value="MBK4780197.1"/>
    <property type="molecule type" value="Genomic_DNA"/>
</dbReference>
<keyword evidence="2" id="KW-0645">Protease</keyword>
<evidence type="ECO:0000313" key="3">
    <source>
        <dbReference type="EMBL" id="QUB39241.1"/>
    </source>
</evidence>
<dbReference type="GO" id="GO:0004180">
    <property type="term" value="F:carboxypeptidase activity"/>
    <property type="evidence" value="ECO:0007669"/>
    <property type="project" value="UniProtKB-KW"/>
</dbReference>
<dbReference type="Gene3D" id="3.30.1380.10">
    <property type="match status" value="1"/>
</dbReference>
<dbReference type="RefSeq" id="WP_200773139.1">
    <property type="nucleotide sequence ID" value="NZ_CP072329.1"/>
</dbReference>
<dbReference type="Pfam" id="PF02557">
    <property type="entry name" value="VanY"/>
    <property type="match status" value="1"/>
</dbReference>
<evidence type="ECO:0000313" key="5">
    <source>
        <dbReference type="Proteomes" id="UP001138780"/>
    </source>
</evidence>
<name>A0A9X1BCN4_9STRE</name>
<sequence>MSKKFKRARKKRKKWWPYLVSLLLLVVVGAGIGAYMAKPSLFSGLVFWKPKKGAVTTPSSTKKKRSDLPAVSTKDWQLILVNRENVKPELNPQLTDIDAIKVDSRIVDPTRQFLEAARKIAPQETLISGYRSVADQTELYNERVNQLKANGLSQEEAEKQVQTQVQVPGASEHQTGLAIDMSVEAGQSDELGLQLAAIAPQYGFVLRYPDGKSNITGVNFENWHFRYVGVESARYMQAHNLVLEEYIQLLKKDGK</sequence>
<dbReference type="InterPro" id="IPR058193">
    <property type="entry name" value="VanY/YodJ_core_dom"/>
</dbReference>
<keyword evidence="2" id="KW-0378">Hydrolase</keyword>
<evidence type="ECO:0000313" key="2">
    <source>
        <dbReference type="EMBL" id="MBK4780197.1"/>
    </source>
</evidence>
<proteinExistence type="predicted"/>
<organism evidence="2 5">
    <name type="scientific">Streptococcus lactarius</name>
    <dbReference type="NCBI Taxonomy" id="684066"/>
    <lineage>
        <taxon>Bacteria</taxon>
        <taxon>Bacillati</taxon>
        <taxon>Bacillota</taxon>
        <taxon>Bacilli</taxon>
        <taxon>Lactobacillales</taxon>
        <taxon>Streptococcaceae</taxon>
        <taxon>Streptococcus</taxon>
    </lineage>
</organism>
<dbReference type="AlphaFoldDB" id="A0A9X1BCN4"/>
<evidence type="ECO:0000313" key="4">
    <source>
        <dbReference type="Proteomes" id="UP000676511"/>
    </source>
</evidence>
<gene>
    <name evidence="2" type="ORF">BTU61_08345</name>
    <name evidence="3" type="ORF">J4854_01955</name>
</gene>
<evidence type="ECO:0000259" key="1">
    <source>
        <dbReference type="Pfam" id="PF02557"/>
    </source>
</evidence>
<feature type="domain" description="D-alanyl-D-alanine carboxypeptidase-like core" evidence="1">
    <location>
        <begin position="100"/>
        <end position="229"/>
    </location>
</feature>
<dbReference type="SUPFAM" id="SSF55166">
    <property type="entry name" value="Hedgehog/DD-peptidase"/>
    <property type="match status" value="1"/>
</dbReference>
<dbReference type="CDD" id="cd14852">
    <property type="entry name" value="LD-carboxypeptidase"/>
    <property type="match status" value="1"/>
</dbReference>